<dbReference type="AlphaFoldDB" id="A0A486V629"/>
<accession>A0A486V629</accession>
<name>A0A486V629_KLEPN</name>
<gene>
    <name evidence="1" type="ORF">SAMEA4873556_05035</name>
</gene>
<dbReference type="RefSeq" id="WP_004187561.1">
    <property type="nucleotide sequence ID" value="NZ_CAAHBH010000032.1"/>
</dbReference>
<organism evidence="1">
    <name type="scientific">Klebsiella pneumoniae</name>
    <dbReference type="NCBI Taxonomy" id="573"/>
    <lineage>
        <taxon>Bacteria</taxon>
        <taxon>Pseudomonadati</taxon>
        <taxon>Pseudomonadota</taxon>
        <taxon>Gammaproteobacteria</taxon>
        <taxon>Enterobacterales</taxon>
        <taxon>Enterobacteriaceae</taxon>
        <taxon>Klebsiella/Raoultella group</taxon>
        <taxon>Klebsiella</taxon>
        <taxon>Klebsiella pneumoniae complex</taxon>
    </lineage>
</organism>
<dbReference type="EMBL" id="CAAHDC010000030">
    <property type="protein sequence ID" value="VGM46437.1"/>
    <property type="molecule type" value="Genomic_DNA"/>
</dbReference>
<protein>
    <submittedName>
        <fullName evidence="1">Uncharacterized protein</fullName>
    </submittedName>
</protein>
<evidence type="ECO:0000313" key="1">
    <source>
        <dbReference type="EMBL" id="VGM46437.1"/>
    </source>
</evidence>
<sequence length="121" mass="14149">MGENAILNKFKGIIVVDDFGTGKTTLINEILKTNENYIYLGDMFQVSEIRLRQVIDGGRFIFMEHTRLSEKEVNRFKRKGFFIGSIESVKKLMEENNVNNEEIELINIFEDIEIKMAKKRI</sequence>
<proteinExistence type="predicted"/>
<reference evidence="1" key="1">
    <citation type="submission" date="2019-03" db="EMBL/GenBank/DDBJ databases">
        <authorList>
            <consortium name="Pathogen Informatics"/>
        </authorList>
    </citation>
    <scope>NUCLEOTIDE SEQUENCE</scope>
    <source>
        <strain evidence="1">5012STDY7626355</strain>
    </source>
</reference>